<dbReference type="InterPro" id="IPR045860">
    <property type="entry name" value="Snake_toxin-like_sf"/>
</dbReference>
<name>A0A8C4DPT5_DICLA</name>
<feature type="chain" id="PRO_5044680248" description="Urokinase plasminogen activator surface receptor" evidence="8">
    <location>
        <begin position="17"/>
        <end position="206"/>
    </location>
</feature>
<keyword evidence="5 8" id="KW-0732">Signal</keyword>
<evidence type="ECO:0000256" key="7">
    <source>
        <dbReference type="ARBA" id="ARBA00023180"/>
    </source>
</evidence>
<dbReference type="GO" id="GO:0005576">
    <property type="term" value="C:extracellular region"/>
    <property type="evidence" value="ECO:0007669"/>
    <property type="project" value="UniProtKB-SubCell"/>
</dbReference>
<evidence type="ECO:0000313" key="11">
    <source>
        <dbReference type="Ensembl" id="ENSDLAP00005007116.2"/>
    </source>
</evidence>
<dbReference type="GO" id="GO:0005886">
    <property type="term" value="C:plasma membrane"/>
    <property type="evidence" value="ECO:0007669"/>
    <property type="project" value="UniProtKB-SubCell"/>
</dbReference>
<accession>A0A8C4DPT5</accession>
<keyword evidence="12" id="KW-1185">Reference proteome</keyword>
<reference evidence="11" key="1">
    <citation type="submission" date="2025-05" db="UniProtKB">
        <authorList>
            <consortium name="Ensembl"/>
        </authorList>
    </citation>
    <scope>IDENTIFICATION</scope>
</reference>
<evidence type="ECO:0000259" key="10">
    <source>
        <dbReference type="Pfam" id="PF00087"/>
    </source>
</evidence>
<feature type="domain" description="UPAR/Ly6" evidence="9">
    <location>
        <begin position="18"/>
        <end position="98"/>
    </location>
</feature>
<sequence>MHLLTLIFGAVLLSEAYSLICHKCLPGSTATCEFKTCPSVGYQCSVLRITSYAGGSKLSDIQMKTCVLNEDCAEGSVNFGLTRNVITSKCCNSNLCNTETAPEPSESEPNGKKCFHCNGNVCTTTVNCLGNEDHCISKTVNVGGETIITKGSASKQICSNTKNALFKGVIGGDISCCKGDYCNSASSISAGLLLLVTPLISLVMFS</sequence>
<proteinExistence type="predicted"/>
<dbReference type="Pfam" id="PF00021">
    <property type="entry name" value="UPAR_LY6"/>
    <property type="match status" value="1"/>
</dbReference>
<dbReference type="Pfam" id="PF00087">
    <property type="entry name" value="Toxin_TOLIP"/>
    <property type="match status" value="1"/>
</dbReference>
<protein>
    <recommendedName>
        <fullName evidence="13">Urokinase plasminogen activator surface receptor</fullName>
    </recommendedName>
</protein>
<evidence type="ECO:0000256" key="5">
    <source>
        <dbReference type="ARBA" id="ARBA00022729"/>
    </source>
</evidence>
<evidence type="ECO:0000256" key="2">
    <source>
        <dbReference type="ARBA" id="ARBA00004613"/>
    </source>
</evidence>
<feature type="signal peptide" evidence="8">
    <location>
        <begin position="1"/>
        <end position="16"/>
    </location>
</feature>
<keyword evidence="3" id="KW-1003">Cell membrane</keyword>
<dbReference type="InterPro" id="IPR050918">
    <property type="entry name" value="CNF-like_PLA2_Inhibitor"/>
</dbReference>
<dbReference type="InterPro" id="IPR016054">
    <property type="entry name" value="LY6_UPA_recep-like"/>
</dbReference>
<dbReference type="PANTHER" id="PTHR20914">
    <property type="entry name" value="LY6/PLAUR DOMAIN-CONTAINING PROTEIN 8"/>
    <property type="match status" value="1"/>
</dbReference>
<dbReference type="InterPro" id="IPR035076">
    <property type="entry name" value="Toxin/TOLIP"/>
</dbReference>
<evidence type="ECO:0000256" key="1">
    <source>
        <dbReference type="ARBA" id="ARBA00004236"/>
    </source>
</evidence>
<dbReference type="GeneTree" id="ENSGT00940000163304"/>
<keyword evidence="6" id="KW-0472">Membrane</keyword>
<comment type="subcellular location">
    <subcellularLocation>
        <location evidence="1">Cell membrane</location>
    </subcellularLocation>
    <subcellularLocation>
        <location evidence="2">Secreted</location>
    </subcellularLocation>
</comment>
<dbReference type="Gene3D" id="2.10.60.10">
    <property type="entry name" value="CD59"/>
    <property type="match status" value="2"/>
</dbReference>
<gene>
    <name evidence="11" type="primary">LOC127366580</name>
</gene>
<dbReference type="Ensembl" id="ENSDLAT00005007722.2">
    <property type="protein sequence ID" value="ENSDLAP00005007116.2"/>
    <property type="gene ID" value="ENSDLAG00005003693.2"/>
</dbReference>
<organism evidence="11 12">
    <name type="scientific">Dicentrarchus labrax</name>
    <name type="common">European seabass</name>
    <name type="synonym">Morone labrax</name>
    <dbReference type="NCBI Taxonomy" id="13489"/>
    <lineage>
        <taxon>Eukaryota</taxon>
        <taxon>Metazoa</taxon>
        <taxon>Chordata</taxon>
        <taxon>Craniata</taxon>
        <taxon>Vertebrata</taxon>
        <taxon>Euteleostomi</taxon>
        <taxon>Actinopterygii</taxon>
        <taxon>Neopterygii</taxon>
        <taxon>Teleostei</taxon>
        <taxon>Neoteleostei</taxon>
        <taxon>Acanthomorphata</taxon>
        <taxon>Eupercaria</taxon>
        <taxon>Moronidae</taxon>
        <taxon>Dicentrarchus</taxon>
    </lineage>
</organism>
<dbReference type="Proteomes" id="UP000694389">
    <property type="component" value="Unassembled WGS sequence"/>
</dbReference>
<dbReference type="PANTHER" id="PTHR20914:SF26">
    <property type="entry name" value="PHOSPHOLIPASE A2 INHIBITOR CNF-LIKE"/>
    <property type="match status" value="1"/>
</dbReference>
<evidence type="ECO:0000256" key="6">
    <source>
        <dbReference type="ARBA" id="ARBA00023136"/>
    </source>
</evidence>
<evidence type="ECO:0008006" key="13">
    <source>
        <dbReference type="Google" id="ProtNLM"/>
    </source>
</evidence>
<dbReference type="Ensembl" id="ENSDLAT00005075908.1">
    <property type="protein sequence ID" value="ENSDLAP00005072731.1"/>
    <property type="gene ID" value="ENSDLAG00005003693.2"/>
</dbReference>
<evidence type="ECO:0000256" key="4">
    <source>
        <dbReference type="ARBA" id="ARBA00022525"/>
    </source>
</evidence>
<feature type="domain" description="Snake toxin/toxin-like" evidence="10">
    <location>
        <begin position="113"/>
        <end position="183"/>
    </location>
</feature>
<dbReference type="AlphaFoldDB" id="A0A8C4DPT5"/>
<keyword evidence="4" id="KW-0964">Secreted</keyword>
<evidence type="ECO:0000313" key="12">
    <source>
        <dbReference type="Proteomes" id="UP000694389"/>
    </source>
</evidence>
<evidence type="ECO:0000256" key="8">
    <source>
        <dbReference type="SAM" id="SignalP"/>
    </source>
</evidence>
<evidence type="ECO:0000259" key="9">
    <source>
        <dbReference type="Pfam" id="PF00021"/>
    </source>
</evidence>
<dbReference type="Ensembl" id="ENSDLAT00005088703.1">
    <property type="protein sequence ID" value="ENSDLAP00005074774.1"/>
    <property type="gene ID" value="ENSDLAG00005003693.2"/>
</dbReference>
<dbReference type="SUPFAM" id="SSF57302">
    <property type="entry name" value="Snake toxin-like"/>
    <property type="match status" value="2"/>
</dbReference>
<evidence type="ECO:0000256" key="3">
    <source>
        <dbReference type="ARBA" id="ARBA00022475"/>
    </source>
</evidence>
<keyword evidence="7" id="KW-0325">Glycoprotein</keyword>